<comment type="caution">
    <text evidence="1">The sequence shown here is derived from an EMBL/GenBank/DDBJ whole genome shotgun (WGS) entry which is preliminary data.</text>
</comment>
<sequence>MLELPQGRRICVQLKARCSGRPNWFGIPQAEWVRDVTDVSMFEKYNMEMERICTKFSIPYACTARNTSERQHYSEYYDRKDLIAAVGQIDAEIVNRFGYTFG</sequence>
<evidence type="ECO:0000313" key="1">
    <source>
        <dbReference type="EMBL" id="MBB6252146.1"/>
    </source>
</evidence>
<dbReference type="AlphaFoldDB" id="A0A7X0AZE2"/>
<dbReference type="EMBL" id="JACIIZ010000006">
    <property type="protein sequence ID" value="MBB6252146.1"/>
    <property type="molecule type" value="Genomic_DNA"/>
</dbReference>
<name>A0A7X0AZE2_9PROT</name>
<gene>
    <name evidence="1" type="ORF">FHS74_002706</name>
</gene>
<evidence type="ECO:0000313" key="2">
    <source>
        <dbReference type="Proteomes" id="UP000539175"/>
    </source>
</evidence>
<reference evidence="1 2" key="1">
    <citation type="submission" date="2020-08" db="EMBL/GenBank/DDBJ databases">
        <title>Genomic Encyclopedia of Type Strains, Phase IV (KMG-IV): sequencing the most valuable type-strain genomes for metagenomic binning, comparative biology and taxonomic classification.</title>
        <authorList>
            <person name="Goeker M."/>
        </authorList>
    </citation>
    <scope>NUCLEOTIDE SEQUENCE [LARGE SCALE GENOMIC DNA]</scope>
    <source>
        <strain evidence="1 2">DSM 22198</strain>
    </source>
</reference>
<keyword evidence="2" id="KW-1185">Reference proteome</keyword>
<dbReference type="Proteomes" id="UP000539175">
    <property type="component" value="Unassembled WGS sequence"/>
</dbReference>
<proteinExistence type="predicted"/>
<organism evidence="1 2">
    <name type="scientific">Nitrospirillum iridis</name>
    <dbReference type="NCBI Taxonomy" id="765888"/>
    <lineage>
        <taxon>Bacteria</taxon>
        <taxon>Pseudomonadati</taxon>
        <taxon>Pseudomonadota</taxon>
        <taxon>Alphaproteobacteria</taxon>
        <taxon>Rhodospirillales</taxon>
        <taxon>Azospirillaceae</taxon>
        <taxon>Nitrospirillum</taxon>
    </lineage>
</organism>
<protein>
    <submittedName>
        <fullName evidence="1">Uncharacterized protein</fullName>
    </submittedName>
</protein>
<accession>A0A7X0AZE2</accession>